<dbReference type="PROSITE" id="PS51257">
    <property type="entry name" value="PROKAR_LIPOPROTEIN"/>
    <property type="match status" value="1"/>
</dbReference>
<evidence type="ECO:0000256" key="5">
    <source>
        <dbReference type="ARBA" id="ARBA00022764"/>
    </source>
</evidence>
<gene>
    <name evidence="11" type="ORF">Dxin01_00593</name>
</gene>
<sequence length="244" mass="25144">MSFFPRRAFWLAAPLLLSACTYLTATQAQSGQAPAAQAPSTAAQSAAPPAGGNPLALNFAAPNAARGGQLSASCAGCHGAGGVSTNPKIPSLAGQITPYLHLQLAAFRAKLRPSPVMQGVAAHLSDQDIADLAAYYTAQPVGAAWKAEAEARARGEKLFMSGDAGRGVIACQVCHGENGRGVSDNHVASVTNLSPDYAVEVMHEFRDTPSFGGLVAPEAMRIALKPLSDTDLKDVAAYISSMKP</sequence>
<keyword evidence="6" id="KW-0249">Electron transport</keyword>
<keyword evidence="4 8" id="KW-0479">Metal-binding</keyword>
<evidence type="ECO:0000256" key="3">
    <source>
        <dbReference type="ARBA" id="ARBA00022617"/>
    </source>
</evidence>
<evidence type="ECO:0000256" key="8">
    <source>
        <dbReference type="PROSITE-ProRule" id="PRU00433"/>
    </source>
</evidence>
<keyword evidence="7 8" id="KW-0408">Iron</keyword>
<feature type="domain" description="Cytochrome c" evidence="10">
    <location>
        <begin position="62"/>
        <end position="140"/>
    </location>
</feature>
<feature type="chain" id="PRO_5045120834" description="Cytochrome c domain-containing protein" evidence="9">
    <location>
        <begin position="26"/>
        <end position="244"/>
    </location>
</feature>
<feature type="domain" description="Cytochrome c" evidence="10">
    <location>
        <begin position="150"/>
        <end position="243"/>
    </location>
</feature>
<feature type="signal peptide" evidence="9">
    <location>
        <begin position="1"/>
        <end position="25"/>
    </location>
</feature>
<dbReference type="InterPro" id="IPR036909">
    <property type="entry name" value="Cyt_c-like_dom_sf"/>
</dbReference>
<keyword evidence="12" id="KW-1185">Reference proteome</keyword>
<keyword evidence="3 8" id="KW-0349">Heme</keyword>
<dbReference type="PANTHER" id="PTHR33751">
    <property type="entry name" value="CBB3-TYPE CYTOCHROME C OXIDASE SUBUNIT FIXP"/>
    <property type="match status" value="1"/>
</dbReference>
<organism evidence="11 12">
    <name type="scientific">Deinococcus xinjiangensis</name>
    <dbReference type="NCBI Taxonomy" id="457454"/>
    <lineage>
        <taxon>Bacteria</taxon>
        <taxon>Thermotogati</taxon>
        <taxon>Deinococcota</taxon>
        <taxon>Deinococci</taxon>
        <taxon>Deinococcales</taxon>
        <taxon>Deinococcaceae</taxon>
        <taxon>Deinococcus</taxon>
    </lineage>
</organism>
<evidence type="ECO:0000256" key="2">
    <source>
        <dbReference type="ARBA" id="ARBA00022448"/>
    </source>
</evidence>
<evidence type="ECO:0000256" key="1">
    <source>
        <dbReference type="ARBA" id="ARBA00004418"/>
    </source>
</evidence>
<dbReference type="Pfam" id="PF00034">
    <property type="entry name" value="Cytochrom_C"/>
    <property type="match status" value="2"/>
</dbReference>
<evidence type="ECO:0000256" key="7">
    <source>
        <dbReference type="ARBA" id="ARBA00023004"/>
    </source>
</evidence>
<dbReference type="PRINTS" id="PR00605">
    <property type="entry name" value="CYTCHROMECIC"/>
</dbReference>
<dbReference type="EMBL" id="BAABRN010000004">
    <property type="protein sequence ID" value="GAA5500865.1"/>
    <property type="molecule type" value="Genomic_DNA"/>
</dbReference>
<accession>A0ABP9V6F8</accession>
<evidence type="ECO:0000256" key="9">
    <source>
        <dbReference type="SAM" id="SignalP"/>
    </source>
</evidence>
<evidence type="ECO:0000256" key="4">
    <source>
        <dbReference type="ARBA" id="ARBA00022723"/>
    </source>
</evidence>
<dbReference type="PROSITE" id="PS51007">
    <property type="entry name" value="CYTC"/>
    <property type="match status" value="2"/>
</dbReference>
<dbReference type="InterPro" id="IPR050597">
    <property type="entry name" value="Cytochrome_c_Oxidase_Subunit"/>
</dbReference>
<dbReference type="InterPro" id="IPR009056">
    <property type="entry name" value="Cyt_c-like_dom"/>
</dbReference>
<evidence type="ECO:0000256" key="6">
    <source>
        <dbReference type="ARBA" id="ARBA00022982"/>
    </source>
</evidence>
<dbReference type="InterPro" id="IPR008168">
    <property type="entry name" value="Cyt_C_IC"/>
</dbReference>
<evidence type="ECO:0000313" key="11">
    <source>
        <dbReference type="EMBL" id="GAA5500865.1"/>
    </source>
</evidence>
<comment type="caution">
    <text evidence="11">The sequence shown here is derived from an EMBL/GenBank/DDBJ whole genome shotgun (WGS) entry which is preliminary data.</text>
</comment>
<protein>
    <recommendedName>
        <fullName evidence="10">Cytochrome c domain-containing protein</fullName>
    </recommendedName>
</protein>
<dbReference type="PIRSF" id="PIRSF000005">
    <property type="entry name" value="Cytochrome_c4"/>
    <property type="match status" value="1"/>
</dbReference>
<keyword evidence="9" id="KW-0732">Signal</keyword>
<dbReference type="RefSeq" id="WP_353540844.1">
    <property type="nucleotide sequence ID" value="NZ_BAABRN010000004.1"/>
</dbReference>
<dbReference type="Gene3D" id="1.10.760.10">
    <property type="entry name" value="Cytochrome c-like domain"/>
    <property type="match status" value="2"/>
</dbReference>
<dbReference type="SUPFAM" id="SSF46626">
    <property type="entry name" value="Cytochrome c"/>
    <property type="match status" value="2"/>
</dbReference>
<keyword evidence="5" id="KW-0574">Periplasm</keyword>
<keyword evidence="2" id="KW-0813">Transport</keyword>
<dbReference type="Proteomes" id="UP001458946">
    <property type="component" value="Unassembled WGS sequence"/>
</dbReference>
<evidence type="ECO:0000259" key="10">
    <source>
        <dbReference type="PROSITE" id="PS51007"/>
    </source>
</evidence>
<comment type="subcellular location">
    <subcellularLocation>
        <location evidence="1">Periplasm</location>
    </subcellularLocation>
</comment>
<proteinExistence type="predicted"/>
<name>A0ABP9V6F8_9DEIO</name>
<evidence type="ECO:0000313" key="12">
    <source>
        <dbReference type="Proteomes" id="UP001458946"/>
    </source>
</evidence>
<reference evidence="11 12" key="1">
    <citation type="submission" date="2024-02" db="EMBL/GenBank/DDBJ databases">
        <title>Deinococcus xinjiangensis NBRC 107630.</title>
        <authorList>
            <person name="Ichikawa N."/>
            <person name="Katano-Makiyama Y."/>
            <person name="Hidaka K."/>
        </authorList>
    </citation>
    <scope>NUCLEOTIDE SEQUENCE [LARGE SCALE GENOMIC DNA]</scope>
    <source>
        <strain evidence="11 12">NBRC 107630</strain>
    </source>
</reference>
<dbReference type="InterPro" id="IPR024167">
    <property type="entry name" value="Cytochrome_c4-like"/>
</dbReference>
<dbReference type="PANTHER" id="PTHR33751:SF9">
    <property type="entry name" value="CYTOCHROME C4"/>
    <property type="match status" value="1"/>
</dbReference>